<dbReference type="VEuPathDB" id="VectorBase:RPRC010884"/>
<keyword evidence="3" id="KW-1185">Reference proteome</keyword>
<dbReference type="Proteomes" id="UP000015103">
    <property type="component" value="Unassembled WGS sequence"/>
</dbReference>
<dbReference type="AlphaFoldDB" id="T1I3L5"/>
<dbReference type="HOGENOM" id="CLU_2545450_0_0_1"/>
<accession>T1I3L5</accession>
<dbReference type="EnsemblMetazoa" id="RPRC010884-RA">
    <property type="protein sequence ID" value="RPRC010884-PA"/>
    <property type="gene ID" value="RPRC010884"/>
</dbReference>
<name>T1I3L5_RHOPR</name>
<reference evidence="2" key="1">
    <citation type="submission" date="2015-05" db="UniProtKB">
        <authorList>
            <consortium name="EnsemblMetazoa"/>
        </authorList>
    </citation>
    <scope>IDENTIFICATION</scope>
</reference>
<protein>
    <submittedName>
        <fullName evidence="2">Uncharacterized protein</fullName>
    </submittedName>
</protein>
<evidence type="ECO:0000313" key="3">
    <source>
        <dbReference type="Proteomes" id="UP000015103"/>
    </source>
</evidence>
<sequence>MDDTRMDLSQLDEGTGRSVPTTPSLVSPQESTIGSEPGRVDESTIGPGASPMDSDPLSSAVVTVPDTPLHDQKKGRMMTYRLV</sequence>
<dbReference type="InParanoid" id="T1I3L5"/>
<organism evidence="2 3">
    <name type="scientific">Rhodnius prolixus</name>
    <name type="common">Triatomid bug</name>
    <dbReference type="NCBI Taxonomy" id="13249"/>
    <lineage>
        <taxon>Eukaryota</taxon>
        <taxon>Metazoa</taxon>
        <taxon>Ecdysozoa</taxon>
        <taxon>Arthropoda</taxon>
        <taxon>Hexapoda</taxon>
        <taxon>Insecta</taxon>
        <taxon>Pterygota</taxon>
        <taxon>Neoptera</taxon>
        <taxon>Paraneoptera</taxon>
        <taxon>Hemiptera</taxon>
        <taxon>Heteroptera</taxon>
        <taxon>Panheteroptera</taxon>
        <taxon>Cimicomorpha</taxon>
        <taxon>Reduviidae</taxon>
        <taxon>Triatominae</taxon>
        <taxon>Rhodnius</taxon>
    </lineage>
</organism>
<proteinExistence type="predicted"/>
<feature type="region of interest" description="Disordered" evidence="1">
    <location>
        <begin position="1"/>
        <end position="71"/>
    </location>
</feature>
<dbReference type="EMBL" id="ACPB03014060">
    <property type="status" value="NOT_ANNOTATED_CDS"/>
    <property type="molecule type" value="Genomic_DNA"/>
</dbReference>
<feature type="compositionally biased region" description="Polar residues" evidence="1">
    <location>
        <begin position="18"/>
        <end position="34"/>
    </location>
</feature>
<evidence type="ECO:0000256" key="1">
    <source>
        <dbReference type="SAM" id="MobiDB-lite"/>
    </source>
</evidence>
<evidence type="ECO:0000313" key="2">
    <source>
        <dbReference type="EnsemblMetazoa" id="RPRC010884-PA"/>
    </source>
</evidence>